<comment type="caution">
    <text evidence="2">The sequence shown here is derived from an EMBL/GenBank/DDBJ whole genome shotgun (WGS) entry which is preliminary data.</text>
</comment>
<name>A0A3L6RRD7_PANMI</name>
<evidence type="ECO:0000313" key="2">
    <source>
        <dbReference type="EMBL" id="RLN08342.1"/>
    </source>
</evidence>
<evidence type="ECO:0000313" key="3">
    <source>
        <dbReference type="Proteomes" id="UP000275267"/>
    </source>
</evidence>
<accession>A0A3L6RRD7</accession>
<dbReference type="Proteomes" id="UP000275267">
    <property type="component" value="Unassembled WGS sequence"/>
</dbReference>
<protein>
    <submittedName>
        <fullName evidence="2">Retrotransposon protein, putative, unclassified</fullName>
    </submittedName>
</protein>
<sequence length="135" mass="15282">MPKKSAVGRGRKREGDGDGGSPPSVKFAKTVAEGSSWRNSTIKERDLLRLVAERALYLKYTIPRSLSGCHAQWFYIGNHQPSLPKRDNSPPQHQECWLKKPTEEECRNIPELMQRIKVLKDKGVTGESVAYSFIE</sequence>
<dbReference type="EMBL" id="PQIB02000007">
    <property type="protein sequence ID" value="RLN08342.1"/>
    <property type="molecule type" value="Genomic_DNA"/>
</dbReference>
<dbReference type="AlphaFoldDB" id="A0A3L6RRD7"/>
<dbReference type="OrthoDB" id="685425at2759"/>
<feature type="region of interest" description="Disordered" evidence="1">
    <location>
        <begin position="1"/>
        <end position="30"/>
    </location>
</feature>
<proteinExistence type="predicted"/>
<evidence type="ECO:0000256" key="1">
    <source>
        <dbReference type="SAM" id="MobiDB-lite"/>
    </source>
</evidence>
<reference evidence="3" key="1">
    <citation type="journal article" date="2019" name="Nat. Commun.">
        <title>The genome of broomcorn millet.</title>
        <authorList>
            <person name="Zou C."/>
            <person name="Miki D."/>
            <person name="Li D."/>
            <person name="Tang Q."/>
            <person name="Xiao L."/>
            <person name="Rajput S."/>
            <person name="Deng P."/>
            <person name="Jia W."/>
            <person name="Huang R."/>
            <person name="Zhang M."/>
            <person name="Sun Y."/>
            <person name="Hu J."/>
            <person name="Fu X."/>
            <person name="Schnable P.S."/>
            <person name="Li F."/>
            <person name="Zhang H."/>
            <person name="Feng B."/>
            <person name="Zhu X."/>
            <person name="Liu R."/>
            <person name="Schnable J.C."/>
            <person name="Zhu J.-K."/>
            <person name="Zhang H."/>
        </authorList>
    </citation>
    <scope>NUCLEOTIDE SEQUENCE [LARGE SCALE GENOMIC DNA]</scope>
</reference>
<keyword evidence="3" id="KW-1185">Reference proteome</keyword>
<organism evidence="2 3">
    <name type="scientific">Panicum miliaceum</name>
    <name type="common">Proso millet</name>
    <name type="synonym">Broomcorn millet</name>
    <dbReference type="NCBI Taxonomy" id="4540"/>
    <lineage>
        <taxon>Eukaryota</taxon>
        <taxon>Viridiplantae</taxon>
        <taxon>Streptophyta</taxon>
        <taxon>Embryophyta</taxon>
        <taxon>Tracheophyta</taxon>
        <taxon>Spermatophyta</taxon>
        <taxon>Magnoliopsida</taxon>
        <taxon>Liliopsida</taxon>
        <taxon>Poales</taxon>
        <taxon>Poaceae</taxon>
        <taxon>PACMAD clade</taxon>
        <taxon>Panicoideae</taxon>
        <taxon>Panicodae</taxon>
        <taxon>Paniceae</taxon>
        <taxon>Panicinae</taxon>
        <taxon>Panicum</taxon>
        <taxon>Panicum sect. Panicum</taxon>
    </lineage>
</organism>
<gene>
    <name evidence="2" type="ORF">C2845_PM11G00010</name>
</gene>